<dbReference type="InterPro" id="IPR017517">
    <property type="entry name" value="Maleyloyr_isom"/>
</dbReference>
<dbReference type="NCBIfam" id="TIGR03083">
    <property type="entry name" value="maleylpyruvate isomerase family mycothiol-dependent enzyme"/>
    <property type="match status" value="1"/>
</dbReference>
<sequence length="187" mass="18997">MPADEAMLAAALEYAVASAAGVGLADLGRPSACDGWTVADALAHLTRSLRCVATSLASGAVPPEAPERAGPVTARSLRRDLGHAAAALTAAAGDLRGRPAVAVEGLPLPCHQLIVVGALEAAVHGWDADPARAIPGELATRLLAELPSVLDRGTRRGLFAEPVAVPPGRPPGVRLLAALGRDDRRCP</sequence>
<proteinExistence type="predicted"/>
<accession>A0A0H3D644</accession>
<feature type="domain" description="Mycothiol-dependent maleylpyruvate isomerase metal-binding" evidence="1">
    <location>
        <begin position="9"/>
        <end position="128"/>
    </location>
</feature>
<evidence type="ECO:0000259" key="1">
    <source>
        <dbReference type="Pfam" id="PF11716"/>
    </source>
</evidence>
<organism evidence="2 3">
    <name type="scientific">Amycolatopsis mediterranei (strain U-32)</name>
    <dbReference type="NCBI Taxonomy" id="749927"/>
    <lineage>
        <taxon>Bacteria</taxon>
        <taxon>Bacillati</taxon>
        <taxon>Actinomycetota</taxon>
        <taxon>Actinomycetes</taxon>
        <taxon>Pseudonocardiales</taxon>
        <taxon>Pseudonocardiaceae</taxon>
        <taxon>Amycolatopsis</taxon>
    </lineage>
</organism>
<dbReference type="OrthoDB" id="5185819at2"/>
<protein>
    <recommendedName>
        <fullName evidence="1">Mycothiol-dependent maleylpyruvate isomerase metal-binding domain-containing protein</fullName>
    </recommendedName>
</protein>
<dbReference type="Proteomes" id="UP000000328">
    <property type="component" value="Chromosome"/>
</dbReference>
<dbReference type="RefSeq" id="WP_013225045.1">
    <property type="nucleotide sequence ID" value="NC_014318.1"/>
</dbReference>
<evidence type="ECO:0000313" key="2">
    <source>
        <dbReference type="EMBL" id="ADJ44973.1"/>
    </source>
</evidence>
<gene>
    <name evidence="2" type="ordered locus">AMED_3182</name>
</gene>
<dbReference type="InterPro" id="IPR034660">
    <property type="entry name" value="DinB/YfiT-like"/>
</dbReference>
<dbReference type="AlphaFoldDB" id="A0A0H3D644"/>
<dbReference type="SUPFAM" id="SSF109854">
    <property type="entry name" value="DinB/YfiT-like putative metalloenzymes"/>
    <property type="match status" value="1"/>
</dbReference>
<dbReference type="PATRIC" id="fig|749927.5.peg.3286"/>
<dbReference type="KEGG" id="amd:AMED_3182"/>
<dbReference type="eggNOG" id="ENOG503352K">
    <property type="taxonomic scope" value="Bacteria"/>
</dbReference>
<dbReference type="Pfam" id="PF11716">
    <property type="entry name" value="MDMPI_N"/>
    <property type="match status" value="1"/>
</dbReference>
<dbReference type="Gene3D" id="1.20.120.450">
    <property type="entry name" value="dinb family like domain"/>
    <property type="match status" value="1"/>
</dbReference>
<dbReference type="GO" id="GO:0046872">
    <property type="term" value="F:metal ion binding"/>
    <property type="evidence" value="ECO:0007669"/>
    <property type="project" value="InterPro"/>
</dbReference>
<dbReference type="EMBL" id="CP002000">
    <property type="protein sequence ID" value="ADJ44973.1"/>
    <property type="molecule type" value="Genomic_DNA"/>
</dbReference>
<dbReference type="HOGENOM" id="CLU_051661_2_2_11"/>
<evidence type="ECO:0000313" key="3">
    <source>
        <dbReference type="Proteomes" id="UP000000328"/>
    </source>
</evidence>
<dbReference type="GeneID" id="92870946"/>
<name>A0A0H3D644_AMYMU</name>
<dbReference type="InterPro" id="IPR024344">
    <property type="entry name" value="MDMPI_metal-binding"/>
</dbReference>
<reference evidence="2 3" key="1">
    <citation type="journal article" date="2010" name="Cell Res.">
        <title>Complete genome sequence of the rifamycin SV-producing Amycolatopsis mediterranei U32 revealed its genetic characteristics in phylogeny and metabolism.</title>
        <authorList>
            <person name="Zhao W."/>
            <person name="Zhong Y."/>
            <person name="Yuan H."/>
            <person name="Wang J."/>
            <person name="Zheng H."/>
            <person name="Wang Y."/>
            <person name="Cen X."/>
            <person name="Xu F."/>
            <person name="Bai J."/>
            <person name="Han X."/>
            <person name="Lu G."/>
            <person name="Zhu Y."/>
            <person name="Shao Z."/>
            <person name="Yan H."/>
            <person name="Li C."/>
            <person name="Peng N."/>
            <person name="Zhang Z."/>
            <person name="Zhang Y."/>
            <person name="Lin W."/>
            <person name="Fan Y."/>
            <person name="Qin Z."/>
            <person name="Hu Y."/>
            <person name="Zhu B."/>
            <person name="Wang S."/>
            <person name="Ding X."/>
            <person name="Zhao G.P."/>
        </authorList>
    </citation>
    <scope>NUCLEOTIDE SEQUENCE [LARGE SCALE GENOMIC DNA]</scope>
    <source>
        <strain evidence="3">U-32</strain>
    </source>
</reference>